<gene>
    <name evidence="5" type="ORF">ABN611_37975</name>
</gene>
<dbReference type="PANTHER" id="PTHR43537">
    <property type="entry name" value="TRANSCRIPTIONAL REGULATOR, GNTR FAMILY"/>
    <property type="match status" value="1"/>
</dbReference>
<dbReference type="InterPro" id="IPR036388">
    <property type="entry name" value="WH-like_DNA-bd_sf"/>
</dbReference>
<dbReference type="GO" id="GO:0003677">
    <property type="term" value="F:DNA binding"/>
    <property type="evidence" value="ECO:0007669"/>
    <property type="project" value="UniProtKB-KW"/>
</dbReference>
<proteinExistence type="predicted"/>
<protein>
    <submittedName>
        <fullName evidence="5">GntR family transcriptional regulator</fullName>
    </submittedName>
</protein>
<dbReference type="SUPFAM" id="SSF48008">
    <property type="entry name" value="GntR ligand-binding domain-like"/>
    <property type="match status" value="1"/>
</dbReference>
<dbReference type="EMBL" id="CP158165">
    <property type="protein sequence ID" value="XBV24334.1"/>
    <property type="molecule type" value="Genomic_DNA"/>
</dbReference>
<dbReference type="PRINTS" id="PR00035">
    <property type="entry name" value="HTHGNTR"/>
</dbReference>
<dbReference type="InterPro" id="IPR036390">
    <property type="entry name" value="WH_DNA-bd_sf"/>
</dbReference>
<evidence type="ECO:0000259" key="4">
    <source>
        <dbReference type="PROSITE" id="PS50949"/>
    </source>
</evidence>
<evidence type="ECO:0000313" key="5">
    <source>
        <dbReference type="EMBL" id="XBV24334.1"/>
    </source>
</evidence>
<dbReference type="Pfam" id="PF07729">
    <property type="entry name" value="FCD"/>
    <property type="match status" value="1"/>
</dbReference>
<dbReference type="SMART" id="SM00895">
    <property type="entry name" value="FCD"/>
    <property type="match status" value="1"/>
</dbReference>
<accession>A0AAU7TCD3</accession>
<dbReference type="CDD" id="cd07377">
    <property type="entry name" value="WHTH_GntR"/>
    <property type="match status" value="1"/>
</dbReference>
<dbReference type="RefSeq" id="WP_350277157.1">
    <property type="nucleotide sequence ID" value="NZ_CP158165.1"/>
</dbReference>
<keyword evidence="1" id="KW-0805">Transcription regulation</keyword>
<dbReference type="Pfam" id="PF00392">
    <property type="entry name" value="GntR"/>
    <property type="match status" value="1"/>
</dbReference>
<dbReference type="AlphaFoldDB" id="A0AAU7TCD3"/>
<feature type="domain" description="HTH gntR-type" evidence="4">
    <location>
        <begin position="11"/>
        <end position="78"/>
    </location>
</feature>
<dbReference type="PROSITE" id="PS50949">
    <property type="entry name" value="HTH_GNTR"/>
    <property type="match status" value="1"/>
</dbReference>
<evidence type="ECO:0000256" key="1">
    <source>
        <dbReference type="ARBA" id="ARBA00023015"/>
    </source>
</evidence>
<dbReference type="InterPro" id="IPR011711">
    <property type="entry name" value="GntR_C"/>
</dbReference>
<dbReference type="SUPFAM" id="SSF46785">
    <property type="entry name" value="Winged helix' DNA-binding domain"/>
    <property type="match status" value="1"/>
</dbReference>
<dbReference type="PANTHER" id="PTHR43537:SF45">
    <property type="entry name" value="GNTR FAMILY REGULATORY PROTEIN"/>
    <property type="match status" value="1"/>
</dbReference>
<sequence length="222" mass="24582">MTSYIEPLAQESTPSIIADKLRKAIGHGEIKPGTQLGEADLARKLGVSRGPLREGMQRLTQEGLLVSIRNRGLFVIDMTPDDIRDMYLAREAIERAAAHKILQGNYEAAGTALLAIANKMLDADGDPKAIGELDIAFHELLVRLAGSPRLTRMHQTSIVETRMCIHALEETYLAADARALEHERLANAIRTGDPERTDRLLMDHMDDAIERLVNRTAEPTSR</sequence>
<evidence type="ECO:0000256" key="3">
    <source>
        <dbReference type="ARBA" id="ARBA00023163"/>
    </source>
</evidence>
<organism evidence="5">
    <name type="scientific">Kribbella sp. HUAS MG21</name>
    <dbReference type="NCBI Taxonomy" id="3160966"/>
    <lineage>
        <taxon>Bacteria</taxon>
        <taxon>Bacillati</taxon>
        <taxon>Actinomycetota</taxon>
        <taxon>Actinomycetes</taxon>
        <taxon>Propionibacteriales</taxon>
        <taxon>Kribbellaceae</taxon>
        <taxon>Kribbella</taxon>
    </lineage>
</organism>
<dbReference type="GO" id="GO:0003700">
    <property type="term" value="F:DNA-binding transcription factor activity"/>
    <property type="evidence" value="ECO:0007669"/>
    <property type="project" value="InterPro"/>
</dbReference>
<dbReference type="InterPro" id="IPR000524">
    <property type="entry name" value="Tscrpt_reg_HTH_GntR"/>
</dbReference>
<dbReference type="Gene3D" id="1.10.10.10">
    <property type="entry name" value="Winged helix-like DNA-binding domain superfamily/Winged helix DNA-binding domain"/>
    <property type="match status" value="1"/>
</dbReference>
<evidence type="ECO:0000256" key="2">
    <source>
        <dbReference type="ARBA" id="ARBA00023125"/>
    </source>
</evidence>
<name>A0AAU7TCD3_9ACTN</name>
<reference evidence="5" key="1">
    <citation type="submission" date="2024-06" db="EMBL/GenBank/DDBJ databases">
        <title>Kribbella sp. strain HUAS MG21 genome sequences.</title>
        <authorList>
            <person name="Mo P."/>
        </authorList>
    </citation>
    <scope>NUCLEOTIDE SEQUENCE</scope>
    <source>
        <strain evidence="5">HUAS MG21</strain>
    </source>
</reference>
<dbReference type="InterPro" id="IPR008920">
    <property type="entry name" value="TF_FadR/GntR_C"/>
</dbReference>
<dbReference type="Gene3D" id="1.20.120.530">
    <property type="entry name" value="GntR ligand-binding domain-like"/>
    <property type="match status" value="1"/>
</dbReference>
<keyword evidence="2" id="KW-0238">DNA-binding</keyword>
<dbReference type="SMART" id="SM00345">
    <property type="entry name" value="HTH_GNTR"/>
    <property type="match status" value="1"/>
</dbReference>
<keyword evidence="3" id="KW-0804">Transcription</keyword>